<gene>
    <name evidence="3" type="ORF">BN980_GECA04s05972g</name>
</gene>
<name>A0A0J9X707_GEOCN</name>
<comment type="caution">
    <text evidence="3">The sequence shown here is derived from an EMBL/GenBank/DDBJ whole genome shotgun (WGS) entry which is preliminary data.</text>
</comment>
<dbReference type="Proteomes" id="UP000242525">
    <property type="component" value="Unassembled WGS sequence"/>
</dbReference>
<feature type="signal peptide" evidence="2">
    <location>
        <begin position="1"/>
        <end position="21"/>
    </location>
</feature>
<evidence type="ECO:0000256" key="1">
    <source>
        <dbReference type="SAM" id="MobiDB-lite"/>
    </source>
</evidence>
<accession>A0A0J9X707</accession>
<feature type="region of interest" description="Disordered" evidence="1">
    <location>
        <begin position="167"/>
        <end position="200"/>
    </location>
</feature>
<dbReference type="EMBL" id="CCBN010000004">
    <property type="protein sequence ID" value="CDO53199.1"/>
    <property type="molecule type" value="Genomic_DNA"/>
</dbReference>
<evidence type="ECO:0000256" key="2">
    <source>
        <dbReference type="SAM" id="SignalP"/>
    </source>
</evidence>
<dbReference type="AlphaFoldDB" id="A0A0J9X707"/>
<protein>
    <submittedName>
        <fullName evidence="3">Uncharacterized protein</fullName>
    </submittedName>
</protein>
<feature type="region of interest" description="Disordered" evidence="1">
    <location>
        <begin position="142"/>
        <end position="161"/>
    </location>
</feature>
<keyword evidence="2" id="KW-0732">Signal</keyword>
<evidence type="ECO:0000313" key="4">
    <source>
        <dbReference type="Proteomes" id="UP000242525"/>
    </source>
</evidence>
<organism evidence="3 4">
    <name type="scientific">Geotrichum candidum</name>
    <name type="common">Oospora lactis</name>
    <name type="synonym">Dipodascus geotrichum</name>
    <dbReference type="NCBI Taxonomy" id="1173061"/>
    <lineage>
        <taxon>Eukaryota</taxon>
        <taxon>Fungi</taxon>
        <taxon>Dikarya</taxon>
        <taxon>Ascomycota</taxon>
        <taxon>Saccharomycotina</taxon>
        <taxon>Dipodascomycetes</taxon>
        <taxon>Dipodascales</taxon>
        <taxon>Dipodascaceae</taxon>
        <taxon>Geotrichum</taxon>
    </lineage>
</organism>
<feature type="chain" id="PRO_5005325663" evidence="2">
    <location>
        <begin position="22"/>
        <end position="325"/>
    </location>
</feature>
<evidence type="ECO:0000313" key="3">
    <source>
        <dbReference type="EMBL" id="CDO53199.1"/>
    </source>
</evidence>
<keyword evidence="4" id="KW-1185">Reference proteome</keyword>
<feature type="compositionally biased region" description="Polar residues" evidence="1">
    <location>
        <begin position="143"/>
        <end position="161"/>
    </location>
</feature>
<proteinExistence type="predicted"/>
<reference evidence="3" key="1">
    <citation type="submission" date="2014-03" db="EMBL/GenBank/DDBJ databases">
        <authorList>
            <person name="Casaregola S."/>
        </authorList>
    </citation>
    <scope>NUCLEOTIDE SEQUENCE [LARGE SCALE GENOMIC DNA]</scope>
    <source>
        <strain evidence="3">CLIB 918</strain>
    </source>
</reference>
<sequence>MQFSKSLLFTSSVLSAGLAAAQDWGRFSGQVATIEHLIGNDYSLTSDLTVALNSSWALVDIVGRREGQIANKSIIFNTADNKYYAKIAYTNTATSQTDNSLCFPAVPIRISLNQDNGDGVQLRLIDGSFDIGCIEKSRVEGAVTTTESPGTIGTSSFSTTKPVETSTSIITESEPTPSTFSTLASTTSEEPSSSSSTISEAPLSTVTFAPYPTSEVTESASESASVTSAVAIETISSGSIEPTSTFLSSVFEVQTSSFVTFTTTARSAPASSASTVTPKVSASATHGNGSFNGVDQSNNAVKMASIESSLYMGAFVALFLAATLA</sequence>